<keyword evidence="3" id="KW-1185">Reference proteome</keyword>
<gene>
    <name evidence="2" type="ORF">D9619_010574</name>
</gene>
<evidence type="ECO:0000313" key="2">
    <source>
        <dbReference type="EMBL" id="KAF5310140.1"/>
    </source>
</evidence>
<feature type="compositionally biased region" description="Acidic residues" evidence="1">
    <location>
        <begin position="513"/>
        <end position="535"/>
    </location>
</feature>
<dbReference type="EMBL" id="JAACJJ010000058">
    <property type="protein sequence ID" value="KAF5310140.1"/>
    <property type="molecule type" value="Genomic_DNA"/>
</dbReference>
<sequence>MDSDEAQRLIDEEIFVLTRRNTYARISRLPNEVLVEIFTILRDDGSVRFNLQAWHHITHICQHWRRVCLESAILWTTPPTHRHDYTLLMLERSRTSPLEIVLFRATSAATCTAVLSHISRIKSLIIEQSHAALQHFQRTLSALKEEAPLLETLQIAQTFPSSSDVFRLSTSLLRQFPSLKTLCLSLIDFDWTIFPIYSLTSLTCICLRLSRNPSWTQFYDALRKMPSLGELSVEFDDLQLISPPRHVEPLQLPLLHTLELAASRASVTWSFLSNSSFPRLRDAYLECSFSESFDLDDYLTTVGAVLSLIANGNFGCLDRLIITDDGFTMSKMSTADYNQKDRHIIKFTAKDWHNSNIIRTTRKLMAGLAALPTDSISKIVHLSVSVDLTSDQLLELFGNLPQLESIAGIHIGSQQMIESLKISPLHPPELPILFRKVNSIALHGPPHVNEYTPELFEELLNCLTARYQYGAGVEDLFVFWDLTEGEAQRLREVVTNVEWRNIRIVTVGAGGDVQDDDDVSEEDEDLSDSEGDSYH</sequence>
<reference evidence="2 3" key="1">
    <citation type="journal article" date="2020" name="ISME J.">
        <title>Uncovering the hidden diversity of litter-decomposition mechanisms in mushroom-forming fungi.</title>
        <authorList>
            <person name="Floudas D."/>
            <person name="Bentzer J."/>
            <person name="Ahren D."/>
            <person name="Johansson T."/>
            <person name="Persson P."/>
            <person name="Tunlid A."/>
        </authorList>
    </citation>
    <scope>NUCLEOTIDE SEQUENCE [LARGE SCALE GENOMIC DNA]</scope>
    <source>
        <strain evidence="2 3">CBS 101986</strain>
    </source>
</reference>
<dbReference type="AlphaFoldDB" id="A0A8H5ASL7"/>
<evidence type="ECO:0000256" key="1">
    <source>
        <dbReference type="SAM" id="MobiDB-lite"/>
    </source>
</evidence>
<protein>
    <recommendedName>
        <fullName evidence="4">F-box domain-containing protein</fullName>
    </recommendedName>
</protein>
<name>A0A8H5ASL7_9AGAR</name>
<evidence type="ECO:0008006" key="4">
    <source>
        <dbReference type="Google" id="ProtNLM"/>
    </source>
</evidence>
<dbReference type="Proteomes" id="UP000567179">
    <property type="component" value="Unassembled WGS sequence"/>
</dbReference>
<dbReference type="SUPFAM" id="SSF52047">
    <property type="entry name" value="RNI-like"/>
    <property type="match status" value="1"/>
</dbReference>
<accession>A0A8H5ASL7</accession>
<evidence type="ECO:0000313" key="3">
    <source>
        <dbReference type="Proteomes" id="UP000567179"/>
    </source>
</evidence>
<feature type="region of interest" description="Disordered" evidence="1">
    <location>
        <begin position="511"/>
        <end position="535"/>
    </location>
</feature>
<dbReference type="OrthoDB" id="2884925at2759"/>
<organism evidence="2 3">
    <name type="scientific">Psilocybe cf. subviscida</name>
    <dbReference type="NCBI Taxonomy" id="2480587"/>
    <lineage>
        <taxon>Eukaryota</taxon>
        <taxon>Fungi</taxon>
        <taxon>Dikarya</taxon>
        <taxon>Basidiomycota</taxon>
        <taxon>Agaricomycotina</taxon>
        <taxon>Agaricomycetes</taxon>
        <taxon>Agaricomycetidae</taxon>
        <taxon>Agaricales</taxon>
        <taxon>Agaricineae</taxon>
        <taxon>Strophariaceae</taxon>
        <taxon>Psilocybe</taxon>
    </lineage>
</organism>
<dbReference type="Gene3D" id="1.20.1280.50">
    <property type="match status" value="1"/>
</dbReference>
<proteinExistence type="predicted"/>
<comment type="caution">
    <text evidence="2">The sequence shown here is derived from an EMBL/GenBank/DDBJ whole genome shotgun (WGS) entry which is preliminary data.</text>
</comment>